<reference evidence="2 3" key="1">
    <citation type="journal article" date="2012" name="PLoS Pathog.">
        <title>Diverse lifestyles and strategies of plant pathogenesis encoded in the genomes of eighteen Dothideomycetes fungi.</title>
        <authorList>
            <person name="Ohm R.A."/>
            <person name="Feau N."/>
            <person name="Henrissat B."/>
            <person name="Schoch C.L."/>
            <person name="Horwitz B.A."/>
            <person name="Barry K.W."/>
            <person name="Condon B.J."/>
            <person name="Copeland A.C."/>
            <person name="Dhillon B."/>
            <person name="Glaser F."/>
            <person name="Hesse C.N."/>
            <person name="Kosti I."/>
            <person name="LaButti K."/>
            <person name="Lindquist E.A."/>
            <person name="Lucas S."/>
            <person name="Salamov A.A."/>
            <person name="Bradshaw R.E."/>
            <person name="Ciuffetti L."/>
            <person name="Hamelin R.C."/>
            <person name="Kema G.H.J."/>
            <person name="Lawrence C."/>
            <person name="Scott J.A."/>
            <person name="Spatafora J.W."/>
            <person name="Turgeon B.G."/>
            <person name="de Wit P.J.G.M."/>
            <person name="Zhong S."/>
            <person name="Goodwin S.B."/>
            <person name="Grigoriev I.V."/>
        </authorList>
    </citation>
    <scope>NUCLEOTIDE SEQUENCE [LARGE SCALE GENOMIC DNA]</scope>
    <source>
        <strain evidence="2 3">CIRAD86</strain>
    </source>
</reference>
<keyword evidence="1" id="KW-0812">Transmembrane</keyword>
<feature type="transmembrane region" description="Helical" evidence="1">
    <location>
        <begin position="61"/>
        <end position="87"/>
    </location>
</feature>
<proteinExistence type="predicted"/>
<dbReference type="RefSeq" id="XP_007929018.1">
    <property type="nucleotide sequence ID" value="XM_007930827.1"/>
</dbReference>
<accession>M3A5L8</accession>
<dbReference type="Proteomes" id="UP000016932">
    <property type="component" value="Unassembled WGS sequence"/>
</dbReference>
<name>M3A5L8_PSEFD</name>
<evidence type="ECO:0000256" key="1">
    <source>
        <dbReference type="SAM" id="Phobius"/>
    </source>
</evidence>
<dbReference type="AlphaFoldDB" id="M3A5L8"/>
<sequence length="96" mass="10652">MPNQPTQVSKQSTSPHHHTRFSAALAVPLTSSSLKDLPYMWLNRWRCRSCRLVSDNNNNNLVVSLHACEGVGGGVAIIAFWVVLWLFGRGAETSME</sequence>
<keyword evidence="1" id="KW-1133">Transmembrane helix</keyword>
<dbReference type="EMBL" id="KB446561">
    <property type="protein sequence ID" value="EME79911.1"/>
    <property type="molecule type" value="Genomic_DNA"/>
</dbReference>
<gene>
    <name evidence="2" type="ORF">MYCFIDRAFT_176912</name>
</gene>
<evidence type="ECO:0000313" key="3">
    <source>
        <dbReference type="Proteomes" id="UP000016932"/>
    </source>
</evidence>
<evidence type="ECO:0000313" key="2">
    <source>
        <dbReference type="EMBL" id="EME79911.1"/>
    </source>
</evidence>
<keyword evidence="1" id="KW-0472">Membrane</keyword>
<organism evidence="2 3">
    <name type="scientific">Pseudocercospora fijiensis (strain CIRAD86)</name>
    <name type="common">Black leaf streak disease fungus</name>
    <name type="synonym">Mycosphaerella fijiensis</name>
    <dbReference type="NCBI Taxonomy" id="383855"/>
    <lineage>
        <taxon>Eukaryota</taxon>
        <taxon>Fungi</taxon>
        <taxon>Dikarya</taxon>
        <taxon>Ascomycota</taxon>
        <taxon>Pezizomycotina</taxon>
        <taxon>Dothideomycetes</taxon>
        <taxon>Dothideomycetidae</taxon>
        <taxon>Mycosphaerellales</taxon>
        <taxon>Mycosphaerellaceae</taxon>
        <taxon>Pseudocercospora</taxon>
    </lineage>
</organism>
<dbReference type="HOGENOM" id="CLU_2360639_0_0_1"/>
<dbReference type="VEuPathDB" id="FungiDB:MYCFIDRAFT_176912"/>
<dbReference type="KEGG" id="pfj:MYCFIDRAFT_176912"/>
<keyword evidence="3" id="KW-1185">Reference proteome</keyword>
<dbReference type="GeneID" id="19333649"/>
<protein>
    <submittedName>
        <fullName evidence="2">Uncharacterized protein</fullName>
    </submittedName>
</protein>